<name>A0A232ENP0_9HYME</name>
<sequence length="66" mass="7100">MTLNFVYHLMQVLTRDLMTGRDTGRGSEGIDGKPSGTLAVYVQHLPPGGNILFLLKRGETGAGRQG</sequence>
<dbReference type="EMBL" id="NNAY01003120">
    <property type="protein sequence ID" value="OXU19946.1"/>
    <property type="molecule type" value="Genomic_DNA"/>
</dbReference>
<protein>
    <submittedName>
        <fullName evidence="1">Uncharacterized protein</fullName>
    </submittedName>
</protein>
<comment type="caution">
    <text evidence="1">The sequence shown here is derived from an EMBL/GenBank/DDBJ whole genome shotgun (WGS) entry which is preliminary data.</text>
</comment>
<organism evidence="1 2">
    <name type="scientific">Trichomalopsis sarcophagae</name>
    <dbReference type="NCBI Taxonomy" id="543379"/>
    <lineage>
        <taxon>Eukaryota</taxon>
        <taxon>Metazoa</taxon>
        <taxon>Ecdysozoa</taxon>
        <taxon>Arthropoda</taxon>
        <taxon>Hexapoda</taxon>
        <taxon>Insecta</taxon>
        <taxon>Pterygota</taxon>
        <taxon>Neoptera</taxon>
        <taxon>Endopterygota</taxon>
        <taxon>Hymenoptera</taxon>
        <taxon>Apocrita</taxon>
        <taxon>Proctotrupomorpha</taxon>
        <taxon>Chalcidoidea</taxon>
        <taxon>Pteromalidae</taxon>
        <taxon>Pteromalinae</taxon>
        <taxon>Trichomalopsis</taxon>
    </lineage>
</organism>
<evidence type="ECO:0000313" key="2">
    <source>
        <dbReference type="Proteomes" id="UP000215335"/>
    </source>
</evidence>
<gene>
    <name evidence="1" type="ORF">TSAR_016017</name>
</gene>
<accession>A0A232ENP0</accession>
<dbReference type="AlphaFoldDB" id="A0A232ENP0"/>
<reference evidence="1 2" key="1">
    <citation type="journal article" date="2017" name="Curr. Biol.">
        <title>The Evolution of Venom by Co-option of Single-Copy Genes.</title>
        <authorList>
            <person name="Martinson E.O."/>
            <person name="Mrinalini"/>
            <person name="Kelkar Y.D."/>
            <person name="Chang C.H."/>
            <person name="Werren J.H."/>
        </authorList>
    </citation>
    <scope>NUCLEOTIDE SEQUENCE [LARGE SCALE GENOMIC DNA]</scope>
    <source>
        <strain evidence="1 2">Alberta</strain>
        <tissue evidence="1">Whole body</tissue>
    </source>
</reference>
<keyword evidence="2" id="KW-1185">Reference proteome</keyword>
<proteinExistence type="predicted"/>
<dbReference type="Proteomes" id="UP000215335">
    <property type="component" value="Unassembled WGS sequence"/>
</dbReference>
<evidence type="ECO:0000313" key="1">
    <source>
        <dbReference type="EMBL" id="OXU19946.1"/>
    </source>
</evidence>